<evidence type="ECO:0008006" key="3">
    <source>
        <dbReference type="Google" id="ProtNLM"/>
    </source>
</evidence>
<keyword evidence="2" id="KW-1185">Reference proteome</keyword>
<dbReference type="AlphaFoldDB" id="A0A368LH72"/>
<protein>
    <recommendedName>
        <fullName evidence="3">Transglutaminase-like domain-containing protein</fullName>
    </recommendedName>
</protein>
<evidence type="ECO:0000313" key="2">
    <source>
        <dbReference type="Proteomes" id="UP000252479"/>
    </source>
</evidence>
<evidence type="ECO:0000313" key="1">
    <source>
        <dbReference type="EMBL" id="RCS68738.1"/>
    </source>
</evidence>
<reference evidence="1 2" key="1">
    <citation type="journal article" date="2017" name="Elife">
        <title>Extensive horizontal gene transfer in cheese-associated bacteria.</title>
        <authorList>
            <person name="Bonham K.S."/>
            <person name="Wolfe B.E."/>
            <person name="Dutton R.J."/>
        </authorList>
    </citation>
    <scope>NUCLEOTIDE SEQUENCE [LARGE SCALE GENOMIC DNA]</scope>
    <source>
        <strain evidence="1 2">JB196</strain>
    </source>
</reference>
<organism evidence="1 2">
    <name type="scientific">Vibrio casei</name>
    <dbReference type="NCBI Taxonomy" id="673372"/>
    <lineage>
        <taxon>Bacteria</taxon>
        <taxon>Pseudomonadati</taxon>
        <taxon>Pseudomonadota</taxon>
        <taxon>Gammaproteobacteria</taxon>
        <taxon>Vibrionales</taxon>
        <taxon>Vibrionaceae</taxon>
        <taxon>Vibrio</taxon>
    </lineage>
</organism>
<gene>
    <name evidence="1" type="ORF">CIK83_17400</name>
</gene>
<dbReference type="EMBL" id="QPGL01000004">
    <property type="protein sequence ID" value="RCS68738.1"/>
    <property type="molecule type" value="Genomic_DNA"/>
</dbReference>
<proteinExistence type="predicted"/>
<comment type="caution">
    <text evidence="1">The sequence shown here is derived from an EMBL/GenBank/DDBJ whole genome shotgun (WGS) entry which is preliminary data.</text>
</comment>
<sequence>MECDGISCSISLILTKAGIKHRCVVGYVSDLTSGNCVTPHVWIELIDGWIIDYRLRMWFGDEDEIPHGIFHPSSEPTLFYKSTSNDLGELKSDDFLDLATVEKLSHVKVSSDFVLENPNVTHNK</sequence>
<dbReference type="Proteomes" id="UP000252479">
    <property type="component" value="Unassembled WGS sequence"/>
</dbReference>
<accession>A0A368LH72</accession>
<name>A0A368LH72_9VIBR</name>